<dbReference type="Proteomes" id="UP000467841">
    <property type="component" value="Unassembled WGS sequence"/>
</dbReference>
<sequence>MAKMKAQVGEEKEVISTRFDPKKTTKVLEPEKHEESNNEKAKSEHSKGKATLLKMKELIKWAAAAKSDKAVKFFTPKKMEIRNQRKLKITRDVNEESKRMSTSESAKISLRWESCDESCTTLSSSDHISIDSSPAIFVSLGPTPLYRCRSRKYNWITTDSEFVVLEL</sequence>
<dbReference type="PANTHER" id="PTHR36038">
    <property type="entry name" value="OS06G0102750 PROTEIN"/>
    <property type="match status" value="1"/>
</dbReference>
<reference evidence="2" key="1">
    <citation type="submission" date="2020-01" db="EMBL/GenBank/DDBJ databases">
        <authorList>
            <person name="Mishra B."/>
        </authorList>
    </citation>
    <scope>NUCLEOTIDE SEQUENCE [LARGE SCALE GENOMIC DNA]</scope>
</reference>
<feature type="region of interest" description="Disordered" evidence="1">
    <location>
        <begin position="1"/>
        <end position="49"/>
    </location>
</feature>
<dbReference type="OrthoDB" id="1889663at2759"/>
<dbReference type="EMBL" id="CACVBM020001329">
    <property type="protein sequence ID" value="CAA7045797.1"/>
    <property type="molecule type" value="Genomic_DNA"/>
</dbReference>
<evidence type="ECO:0000256" key="1">
    <source>
        <dbReference type="SAM" id="MobiDB-lite"/>
    </source>
</evidence>
<dbReference type="PANTHER" id="PTHR36038:SF3">
    <property type="entry name" value="OVATE FAMILY PROTEIN"/>
    <property type="match status" value="1"/>
</dbReference>
<name>A0A6D2KDD0_9BRAS</name>
<comment type="caution">
    <text evidence="2">The sequence shown here is derived from an EMBL/GenBank/DDBJ whole genome shotgun (WGS) entry which is preliminary data.</text>
</comment>
<proteinExistence type="predicted"/>
<evidence type="ECO:0000313" key="2">
    <source>
        <dbReference type="EMBL" id="CAA7045797.1"/>
    </source>
</evidence>
<protein>
    <submittedName>
        <fullName evidence="2">Uncharacterized protein</fullName>
    </submittedName>
</protein>
<gene>
    <name evidence="2" type="ORF">MERR_LOCUS33032</name>
</gene>
<evidence type="ECO:0000313" key="3">
    <source>
        <dbReference type="Proteomes" id="UP000467841"/>
    </source>
</evidence>
<dbReference type="AlphaFoldDB" id="A0A6D2KDD0"/>
<accession>A0A6D2KDD0</accession>
<organism evidence="2 3">
    <name type="scientific">Microthlaspi erraticum</name>
    <dbReference type="NCBI Taxonomy" id="1685480"/>
    <lineage>
        <taxon>Eukaryota</taxon>
        <taxon>Viridiplantae</taxon>
        <taxon>Streptophyta</taxon>
        <taxon>Embryophyta</taxon>
        <taxon>Tracheophyta</taxon>
        <taxon>Spermatophyta</taxon>
        <taxon>Magnoliopsida</taxon>
        <taxon>eudicotyledons</taxon>
        <taxon>Gunneridae</taxon>
        <taxon>Pentapetalae</taxon>
        <taxon>rosids</taxon>
        <taxon>malvids</taxon>
        <taxon>Brassicales</taxon>
        <taxon>Brassicaceae</taxon>
        <taxon>Coluteocarpeae</taxon>
        <taxon>Microthlaspi</taxon>
    </lineage>
</organism>
<feature type="compositionally biased region" description="Basic and acidic residues" evidence="1">
    <location>
        <begin position="8"/>
        <end position="47"/>
    </location>
</feature>
<keyword evidence="3" id="KW-1185">Reference proteome</keyword>